<feature type="compositionally biased region" description="Acidic residues" evidence="1">
    <location>
        <begin position="441"/>
        <end position="459"/>
    </location>
</feature>
<feature type="region of interest" description="Disordered" evidence="1">
    <location>
        <begin position="441"/>
        <end position="464"/>
    </location>
</feature>
<name>A0ABR3XXK0_9PEZI</name>
<dbReference type="InterPro" id="IPR018822">
    <property type="entry name" value="UPF0646"/>
</dbReference>
<feature type="compositionally biased region" description="Basic and acidic residues" evidence="1">
    <location>
        <begin position="239"/>
        <end position="255"/>
    </location>
</feature>
<feature type="compositionally biased region" description="Polar residues" evidence="1">
    <location>
        <begin position="174"/>
        <end position="184"/>
    </location>
</feature>
<organism evidence="2 3">
    <name type="scientific">Diaporthe australafricana</name>
    <dbReference type="NCBI Taxonomy" id="127596"/>
    <lineage>
        <taxon>Eukaryota</taxon>
        <taxon>Fungi</taxon>
        <taxon>Dikarya</taxon>
        <taxon>Ascomycota</taxon>
        <taxon>Pezizomycotina</taxon>
        <taxon>Sordariomycetes</taxon>
        <taxon>Sordariomycetidae</taxon>
        <taxon>Diaporthales</taxon>
        <taxon>Diaporthaceae</taxon>
        <taxon>Diaporthe</taxon>
    </lineage>
</organism>
<dbReference type="Pfam" id="PF10336">
    <property type="entry name" value="DUF2420"/>
    <property type="match status" value="1"/>
</dbReference>
<proteinExistence type="predicted"/>
<feature type="compositionally biased region" description="Acidic residues" evidence="1">
    <location>
        <begin position="270"/>
        <end position="279"/>
    </location>
</feature>
<feature type="compositionally biased region" description="Basic and acidic residues" evidence="1">
    <location>
        <begin position="9"/>
        <end position="28"/>
    </location>
</feature>
<feature type="compositionally biased region" description="Basic and acidic residues" evidence="1">
    <location>
        <begin position="579"/>
        <end position="594"/>
    </location>
</feature>
<feature type="compositionally biased region" description="Basic and acidic residues" evidence="1">
    <location>
        <begin position="545"/>
        <end position="556"/>
    </location>
</feature>
<feature type="region of interest" description="Disordered" evidence="1">
    <location>
        <begin position="126"/>
        <end position="289"/>
    </location>
</feature>
<comment type="caution">
    <text evidence="2">The sequence shown here is derived from an EMBL/GenBank/DDBJ whole genome shotgun (WGS) entry which is preliminary data.</text>
</comment>
<feature type="compositionally biased region" description="Polar residues" evidence="1">
    <location>
        <begin position="742"/>
        <end position="752"/>
    </location>
</feature>
<evidence type="ECO:0000256" key="1">
    <source>
        <dbReference type="SAM" id="MobiDB-lite"/>
    </source>
</evidence>
<evidence type="ECO:0000313" key="2">
    <source>
        <dbReference type="EMBL" id="KAL1880741.1"/>
    </source>
</evidence>
<gene>
    <name evidence="2" type="ORF">Daus18300_001355</name>
</gene>
<feature type="compositionally biased region" description="Polar residues" evidence="1">
    <location>
        <begin position="812"/>
        <end position="825"/>
    </location>
</feature>
<feature type="region of interest" description="Disordered" evidence="1">
    <location>
        <begin position="578"/>
        <end position="622"/>
    </location>
</feature>
<feature type="compositionally biased region" description="Low complexity" evidence="1">
    <location>
        <begin position="257"/>
        <end position="269"/>
    </location>
</feature>
<feature type="compositionally biased region" description="Acidic residues" evidence="1">
    <location>
        <begin position="800"/>
        <end position="810"/>
    </location>
</feature>
<sequence>MMETAAADQGHEANKEVGLEDDTIKVNPDEEFDFDIDGPEDNLEALGVFESTDDGLTYQTEGNDALDDAHTYSTQDQGAQEAADELYEDEVAGQDQDQHNLEVSIFDASVTTEVVDQTLQADALVDQTENENAQQAEEAQYGESEKYQDEIDFEETTEELRNFADAGQQDEGLIQSTTISTESVEYSHPEQDHFEDGAHDGDASAQQTAEVQAKDETEPPVEDSYVDEATENEAITAEPRSEEITQDKSFEHDPDIVGTVATEVTTGTADDFEDADDQSAEVSKHSEEHPRVRVSYGTAEFYLFAMSADADPDDYFFENADILDQPLSQFLPRLRQVISEDLQASDELLVKVDGMGIEFGEATTKDFLDQTTFGQVLELYERLVKLDDDSFEPPELYVYLETRPNCLHRLTELANDAKEGKGLSQVAFYYEGTSDLAAVEEESNDYDEGPQGLESDDVSLIDPNDQVVGDVSASQETEQPYNPFRLSESQQQAINASHSDLVEGEVANEPLSVDVDDGHPAYEVNNQASFSGEVQDDLELEATEALRETSADRTQQDTDMLPGDDDEYLAAEGVVVESESQHYAEEGVSGREEVAGTEANAEPGNEHSQEDDVPTDGENLSSLEFSGCTASSEICDCASCMSGQPASTGTAGNALVESAVKPEISDRRLVGHALTDVHQALVATADWSSNLLPTASTQDHNKHKESTSADFNTQDYNAAENDDYLDIGATEEEPAESAGTPGPTSHNSSATATLDGEGHGHGDDASANEALEDASHLVETPLQAGVGSPEIDTDEIHWNDDDEIGNEEVDIANQNQTDLSPSSLSAKRGRQADEDDVGLGDDSIAKRRRT</sequence>
<feature type="compositionally biased region" description="Basic and acidic residues" evidence="1">
    <location>
        <begin position="185"/>
        <end position="202"/>
    </location>
</feature>
<protein>
    <submittedName>
        <fullName evidence="2">Uncharacterized protein</fullName>
    </submittedName>
</protein>
<evidence type="ECO:0000313" key="3">
    <source>
        <dbReference type="Proteomes" id="UP001583177"/>
    </source>
</evidence>
<feature type="compositionally biased region" description="Acidic residues" evidence="1">
    <location>
        <begin position="218"/>
        <end position="231"/>
    </location>
</feature>
<keyword evidence="3" id="KW-1185">Reference proteome</keyword>
<feature type="region of interest" description="Disordered" evidence="1">
    <location>
        <begin position="545"/>
        <end position="564"/>
    </location>
</feature>
<feature type="compositionally biased region" description="Low complexity" evidence="1">
    <location>
        <begin position="130"/>
        <end position="139"/>
    </location>
</feature>
<accession>A0ABR3XXK0</accession>
<feature type="region of interest" description="Disordered" evidence="1">
    <location>
        <begin position="732"/>
        <end position="850"/>
    </location>
</feature>
<dbReference type="EMBL" id="JAWRVE010000007">
    <property type="protein sequence ID" value="KAL1880741.1"/>
    <property type="molecule type" value="Genomic_DNA"/>
</dbReference>
<feature type="region of interest" description="Disordered" evidence="1">
    <location>
        <begin position="696"/>
        <end position="716"/>
    </location>
</feature>
<dbReference type="Proteomes" id="UP001583177">
    <property type="component" value="Unassembled WGS sequence"/>
</dbReference>
<reference evidence="2 3" key="1">
    <citation type="journal article" date="2024" name="IMA Fungus">
        <title>IMA Genome - F19 : A genome assembly and annotation guide to empower mycologists, including annotated draft genome sequences of Ceratocystis pirilliformis, Diaporthe australafricana, Fusarium ophioides, Paecilomyces lecythidis, and Sporothrix stenoceras.</title>
        <authorList>
            <person name="Aylward J."/>
            <person name="Wilson A.M."/>
            <person name="Visagie C.M."/>
            <person name="Spraker J."/>
            <person name="Barnes I."/>
            <person name="Buitendag C."/>
            <person name="Ceriani C."/>
            <person name="Del Mar Angel L."/>
            <person name="du Plessis D."/>
            <person name="Fuchs T."/>
            <person name="Gasser K."/>
            <person name="Kramer D."/>
            <person name="Li W."/>
            <person name="Munsamy K."/>
            <person name="Piso A."/>
            <person name="Price J.L."/>
            <person name="Sonnekus B."/>
            <person name="Thomas C."/>
            <person name="van der Nest A."/>
            <person name="van Dijk A."/>
            <person name="van Heerden A."/>
            <person name="van Vuuren N."/>
            <person name="Yilmaz N."/>
            <person name="Duong T.A."/>
            <person name="van der Merwe N.A."/>
            <person name="Wingfield M.J."/>
            <person name="Wingfield B.D."/>
        </authorList>
    </citation>
    <scope>NUCLEOTIDE SEQUENCE [LARGE SCALE GENOMIC DNA]</scope>
    <source>
        <strain evidence="2 3">CMW 18300</strain>
    </source>
</reference>
<feature type="region of interest" description="Disordered" evidence="1">
    <location>
        <begin position="1"/>
        <end position="35"/>
    </location>
</feature>